<proteinExistence type="predicted"/>
<dbReference type="Pfam" id="PF08818">
    <property type="entry name" value="DUF1801"/>
    <property type="match status" value="1"/>
</dbReference>
<evidence type="ECO:0000259" key="1">
    <source>
        <dbReference type="Pfam" id="PF08818"/>
    </source>
</evidence>
<dbReference type="InterPro" id="IPR014922">
    <property type="entry name" value="YdhG-like"/>
</dbReference>
<organism evidence="2 3">
    <name type="scientific">Mucilaginibacter antarcticus</name>
    <dbReference type="NCBI Taxonomy" id="1855725"/>
    <lineage>
        <taxon>Bacteria</taxon>
        <taxon>Pseudomonadati</taxon>
        <taxon>Bacteroidota</taxon>
        <taxon>Sphingobacteriia</taxon>
        <taxon>Sphingobacteriales</taxon>
        <taxon>Sphingobacteriaceae</taxon>
        <taxon>Mucilaginibacter</taxon>
    </lineage>
</organism>
<dbReference type="RefSeq" id="WP_377127226.1">
    <property type="nucleotide sequence ID" value="NZ_JBHUHN010000001.1"/>
</dbReference>
<evidence type="ECO:0000313" key="2">
    <source>
        <dbReference type="EMBL" id="MFD2865245.1"/>
    </source>
</evidence>
<gene>
    <name evidence="2" type="ORF">ACFSYC_11160</name>
</gene>
<dbReference type="EMBL" id="JBHUON010000012">
    <property type="protein sequence ID" value="MFD2865245.1"/>
    <property type="molecule type" value="Genomic_DNA"/>
</dbReference>
<name>A0ABW5XS63_9SPHI</name>
<dbReference type="SUPFAM" id="SSF159888">
    <property type="entry name" value="YdhG-like"/>
    <property type="match status" value="1"/>
</dbReference>
<comment type="caution">
    <text evidence="2">The sequence shown here is derived from an EMBL/GenBank/DDBJ whole genome shotgun (WGS) entry which is preliminary data.</text>
</comment>
<keyword evidence="3" id="KW-1185">Reference proteome</keyword>
<reference evidence="3" key="1">
    <citation type="journal article" date="2019" name="Int. J. Syst. Evol. Microbiol.">
        <title>The Global Catalogue of Microorganisms (GCM) 10K type strain sequencing project: providing services to taxonomists for standard genome sequencing and annotation.</title>
        <authorList>
            <consortium name="The Broad Institute Genomics Platform"/>
            <consortium name="The Broad Institute Genome Sequencing Center for Infectious Disease"/>
            <person name="Wu L."/>
            <person name="Ma J."/>
        </authorList>
    </citation>
    <scope>NUCLEOTIDE SEQUENCE [LARGE SCALE GENOMIC DNA]</scope>
    <source>
        <strain evidence="3">KCTC 52232</strain>
    </source>
</reference>
<dbReference type="Gene3D" id="3.90.1150.200">
    <property type="match status" value="1"/>
</dbReference>
<accession>A0ABW5XS63</accession>
<dbReference type="Proteomes" id="UP001597601">
    <property type="component" value="Unassembled WGS sequence"/>
</dbReference>
<sequence>MGWIKTDDEGLISGYNCPDRPLNTSRLAIKDVKTNNDIAPATIMKAKDIHNPEAVDQHIKKHDQSLQAIINKLRQIILSIDPMIGEQIKWNSPSFFYTGEMAPFDPKEYKRDIVVLNLHRGNVLMVFPTGAKITDTTGLLEGNYTDGRRMVKIADMNDVESKKDGLKAVIRQWIALVEIS</sequence>
<feature type="domain" description="YdhG-like" evidence="1">
    <location>
        <begin position="67"/>
        <end position="174"/>
    </location>
</feature>
<evidence type="ECO:0000313" key="3">
    <source>
        <dbReference type="Proteomes" id="UP001597601"/>
    </source>
</evidence>
<protein>
    <submittedName>
        <fullName evidence="2">DUF1801 domain-containing protein</fullName>
    </submittedName>
</protein>